<dbReference type="RefSeq" id="XP_031941219.1">
    <property type="nucleotide sequence ID" value="XM_032082037.1"/>
</dbReference>
<gene>
    <name evidence="2" type="ORF">BDV37DRAFT_249087</name>
</gene>
<evidence type="ECO:0000256" key="1">
    <source>
        <dbReference type="SAM" id="Phobius"/>
    </source>
</evidence>
<organism evidence="2 3">
    <name type="scientific">Aspergillus pseudonomiae</name>
    <dbReference type="NCBI Taxonomy" id="1506151"/>
    <lineage>
        <taxon>Eukaryota</taxon>
        <taxon>Fungi</taxon>
        <taxon>Dikarya</taxon>
        <taxon>Ascomycota</taxon>
        <taxon>Pezizomycotina</taxon>
        <taxon>Eurotiomycetes</taxon>
        <taxon>Eurotiomycetidae</taxon>
        <taxon>Eurotiales</taxon>
        <taxon>Aspergillaceae</taxon>
        <taxon>Aspergillus</taxon>
        <taxon>Aspergillus subgen. Circumdati</taxon>
    </lineage>
</organism>
<feature type="transmembrane region" description="Helical" evidence="1">
    <location>
        <begin position="35"/>
        <end position="54"/>
    </location>
</feature>
<sequence length="55" mass="6408">MLDDCFEAPTICPEAGKVLDHRTFLSTVIARREEFQLLSFFFLSIILFIILIILF</sequence>
<keyword evidence="3" id="KW-1185">Reference proteome</keyword>
<protein>
    <submittedName>
        <fullName evidence="2">Uncharacterized protein</fullName>
    </submittedName>
</protein>
<proteinExistence type="predicted"/>
<dbReference type="Proteomes" id="UP000325579">
    <property type="component" value="Unassembled WGS sequence"/>
</dbReference>
<evidence type="ECO:0000313" key="2">
    <source>
        <dbReference type="EMBL" id="KAE8403900.1"/>
    </source>
</evidence>
<dbReference type="GeneID" id="43666728"/>
<accession>A0A5N7DBP9</accession>
<name>A0A5N7DBP9_9EURO</name>
<keyword evidence="1" id="KW-0472">Membrane</keyword>
<keyword evidence="1" id="KW-0812">Transmembrane</keyword>
<reference evidence="2 3" key="1">
    <citation type="submission" date="2019-04" db="EMBL/GenBank/DDBJ databases">
        <authorList>
            <consortium name="DOE Joint Genome Institute"/>
            <person name="Mondo S."/>
            <person name="Kjaerbolling I."/>
            <person name="Vesth T."/>
            <person name="Frisvad J.C."/>
            <person name="Nybo J.L."/>
            <person name="Theobald S."/>
            <person name="Kildgaard S."/>
            <person name="Isbrandt T."/>
            <person name="Kuo A."/>
            <person name="Sato A."/>
            <person name="Lyhne E.K."/>
            <person name="Kogle M.E."/>
            <person name="Wiebenga A."/>
            <person name="Kun R.S."/>
            <person name="Lubbers R.J."/>
            <person name="Makela M.R."/>
            <person name="Barry K."/>
            <person name="Chovatia M."/>
            <person name="Clum A."/>
            <person name="Daum C."/>
            <person name="Haridas S."/>
            <person name="He G."/>
            <person name="LaButti K."/>
            <person name="Lipzen A."/>
            <person name="Riley R."/>
            <person name="Salamov A."/>
            <person name="Simmons B.A."/>
            <person name="Magnuson J.K."/>
            <person name="Henrissat B."/>
            <person name="Mortensen U.H."/>
            <person name="Larsen T.O."/>
            <person name="Devries R.P."/>
            <person name="Grigoriev I.V."/>
            <person name="Machida M."/>
            <person name="Baker S.E."/>
            <person name="Andersen M.R."/>
            <person name="Cantor M.N."/>
            <person name="Hua S.X."/>
        </authorList>
    </citation>
    <scope>NUCLEOTIDE SEQUENCE [LARGE SCALE GENOMIC DNA]</scope>
    <source>
        <strain evidence="2 3">CBS 119388</strain>
    </source>
</reference>
<dbReference type="EMBL" id="ML736772">
    <property type="protein sequence ID" value="KAE8403900.1"/>
    <property type="molecule type" value="Genomic_DNA"/>
</dbReference>
<keyword evidence="1" id="KW-1133">Transmembrane helix</keyword>
<evidence type="ECO:0000313" key="3">
    <source>
        <dbReference type="Proteomes" id="UP000325579"/>
    </source>
</evidence>
<feature type="non-terminal residue" evidence="2">
    <location>
        <position position="55"/>
    </location>
</feature>
<dbReference type="AlphaFoldDB" id="A0A5N7DBP9"/>